<evidence type="ECO:0000313" key="1">
    <source>
        <dbReference type="EMBL" id="CAG8815445.1"/>
    </source>
</evidence>
<dbReference type="OrthoDB" id="10458319at2759"/>
<dbReference type="Proteomes" id="UP000789405">
    <property type="component" value="Unassembled WGS sequence"/>
</dbReference>
<organism evidence="1 2">
    <name type="scientific">Dentiscutata erythropus</name>
    <dbReference type="NCBI Taxonomy" id="1348616"/>
    <lineage>
        <taxon>Eukaryota</taxon>
        <taxon>Fungi</taxon>
        <taxon>Fungi incertae sedis</taxon>
        <taxon>Mucoromycota</taxon>
        <taxon>Glomeromycotina</taxon>
        <taxon>Glomeromycetes</taxon>
        <taxon>Diversisporales</taxon>
        <taxon>Gigasporaceae</taxon>
        <taxon>Dentiscutata</taxon>
    </lineage>
</organism>
<comment type="caution">
    <text evidence="1">The sequence shown here is derived from an EMBL/GenBank/DDBJ whole genome shotgun (WGS) entry which is preliminary data.</text>
</comment>
<gene>
    <name evidence="1" type="ORF">DERYTH_LOCUS26111</name>
</gene>
<dbReference type="EMBL" id="CAJVPY010052588">
    <property type="protein sequence ID" value="CAG8815445.1"/>
    <property type="molecule type" value="Genomic_DNA"/>
</dbReference>
<proteinExistence type="predicted"/>
<protein>
    <submittedName>
        <fullName evidence="1">3486_t:CDS:1</fullName>
    </submittedName>
</protein>
<sequence length="62" mass="7654">NLQNSQIENNNVNARQLHEQEDKAIKILRQLQEQNNDWDMQRVRIYWNNNRYNKKKKVSPDM</sequence>
<feature type="non-terminal residue" evidence="1">
    <location>
        <position position="62"/>
    </location>
</feature>
<dbReference type="AlphaFoldDB" id="A0A9N9KAP2"/>
<name>A0A9N9KAP2_9GLOM</name>
<reference evidence="1" key="1">
    <citation type="submission" date="2021-06" db="EMBL/GenBank/DDBJ databases">
        <authorList>
            <person name="Kallberg Y."/>
            <person name="Tangrot J."/>
            <person name="Rosling A."/>
        </authorList>
    </citation>
    <scope>NUCLEOTIDE SEQUENCE</scope>
    <source>
        <strain evidence="1">MA453B</strain>
    </source>
</reference>
<keyword evidence="2" id="KW-1185">Reference proteome</keyword>
<accession>A0A9N9KAP2</accession>
<evidence type="ECO:0000313" key="2">
    <source>
        <dbReference type="Proteomes" id="UP000789405"/>
    </source>
</evidence>